<name>A0AA41S2Q1_PAPNU</name>
<gene>
    <name evidence="2" type="ORF">MKW94_013917</name>
</gene>
<comment type="caution">
    <text evidence="2">The sequence shown here is derived from an EMBL/GenBank/DDBJ whole genome shotgun (WGS) entry which is preliminary data.</text>
</comment>
<evidence type="ECO:0000256" key="1">
    <source>
        <dbReference type="SAM" id="MobiDB-lite"/>
    </source>
</evidence>
<keyword evidence="3" id="KW-1185">Reference proteome</keyword>
<dbReference type="PANTHER" id="PTHR34786">
    <property type="entry name" value="OS09G0504900 PROTEIN"/>
    <property type="match status" value="1"/>
</dbReference>
<accession>A0AA41S2Q1</accession>
<dbReference type="AlphaFoldDB" id="A0AA41S2Q1"/>
<reference evidence="2" key="1">
    <citation type="submission" date="2022-03" db="EMBL/GenBank/DDBJ databases">
        <title>A functionally conserved STORR gene fusion in Papaver species that diverged 16.8 million years ago.</title>
        <authorList>
            <person name="Catania T."/>
        </authorList>
    </citation>
    <scope>NUCLEOTIDE SEQUENCE</scope>
    <source>
        <strain evidence="2">S-191538</strain>
    </source>
</reference>
<evidence type="ECO:0000313" key="3">
    <source>
        <dbReference type="Proteomes" id="UP001177140"/>
    </source>
</evidence>
<feature type="compositionally biased region" description="Polar residues" evidence="1">
    <location>
        <begin position="140"/>
        <end position="159"/>
    </location>
</feature>
<protein>
    <submittedName>
        <fullName evidence="2">Uncharacterized protein</fullName>
    </submittedName>
</protein>
<feature type="region of interest" description="Disordered" evidence="1">
    <location>
        <begin position="138"/>
        <end position="164"/>
    </location>
</feature>
<dbReference type="EMBL" id="JAJJMA010067980">
    <property type="protein sequence ID" value="MCL7027420.1"/>
    <property type="molecule type" value="Genomic_DNA"/>
</dbReference>
<organism evidence="2 3">
    <name type="scientific">Papaver nudicaule</name>
    <name type="common">Iceland poppy</name>
    <dbReference type="NCBI Taxonomy" id="74823"/>
    <lineage>
        <taxon>Eukaryota</taxon>
        <taxon>Viridiplantae</taxon>
        <taxon>Streptophyta</taxon>
        <taxon>Embryophyta</taxon>
        <taxon>Tracheophyta</taxon>
        <taxon>Spermatophyta</taxon>
        <taxon>Magnoliopsida</taxon>
        <taxon>Ranunculales</taxon>
        <taxon>Papaveraceae</taxon>
        <taxon>Papaveroideae</taxon>
        <taxon>Papaver</taxon>
    </lineage>
</organism>
<dbReference type="Proteomes" id="UP001177140">
    <property type="component" value="Unassembled WGS sequence"/>
</dbReference>
<feature type="region of interest" description="Disordered" evidence="1">
    <location>
        <begin position="47"/>
        <end position="120"/>
    </location>
</feature>
<feature type="compositionally biased region" description="Polar residues" evidence="1">
    <location>
        <begin position="72"/>
        <end position="82"/>
    </location>
</feature>
<feature type="compositionally biased region" description="Basic and acidic residues" evidence="1">
    <location>
        <begin position="47"/>
        <end position="68"/>
    </location>
</feature>
<proteinExistence type="predicted"/>
<sequence>MFVLLEKVNKIEIKNRETDLQSSKIKYQTIEAFLGLGDDAPGYKKIDTDNSIEEHPDLVNIDRNKADESAEQPMNASPSSKVELQESIIAEGNDGNEKSFEKSLVTDKDEIPCPSPISPQPKLELKRKVAFISIGKPKVPQTSESSLLNNMPTANSLPTDKTHEEDPFFSLLTAGNVKDSLF</sequence>
<feature type="compositionally biased region" description="Basic and acidic residues" evidence="1">
    <location>
        <begin position="95"/>
        <end position="111"/>
    </location>
</feature>
<dbReference type="PANTHER" id="PTHR34786:SF1">
    <property type="entry name" value="OS09G0504900 PROTEIN"/>
    <property type="match status" value="1"/>
</dbReference>
<evidence type="ECO:0000313" key="2">
    <source>
        <dbReference type="EMBL" id="MCL7027420.1"/>
    </source>
</evidence>